<feature type="non-terminal residue" evidence="2">
    <location>
        <position position="188"/>
    </location>
</feature>
<dbReference type="Proteomes" id="UP001189624">
    <property type="component" value="Chromosome 6"/>
</dbReference>
<evidence type="ECO:0000256" key="1">
    <source>
        <dbReference type="SAM" id="MobiDB-lite"/>
    </source>
</evidence>
<proteinExistence type="predicted"/>
<dbReference type="Gramene" id="rna-AYBTSS11_LOCUS20896">
    <property type="protein sequence ID" value="CAJ1965544.1"/>
    <property type="gene ID" value="gene-AYBTSS11_LOCUS20896"/>
</dbReference>
<evidence type="ECO:0000313" key="3">
    <source>
        <dbReference type="Proteomes" id="UP001189624"/>
    </source>
</evidence>
<organism evidence="2 3">
    <name type="scientific">Sphenostylis stenocarpa</name>
    <dbReference type="NCBI Taxonomy" id="92480"/>
    <lineage>
        <taxon>Eukaryota</taxon>
        <taxon>Viridiplantae</taxon>
        <taxon>Streptophyta</taxon>
        <taxon>Embryophyta</taxon>
        <taxon>Tracheophyta</taxon>
        <taxon>Spermatophyta</taxon>
        <taxon>Magnoliopsida</taxon>
        <taxon>eudicotyledons</taxon>
        <taxon>Gunneridae</taxon>
        <taxon>Pentapetalae</taxon>
        <taxon>rosids</taxon>
        <taxon>fabids</taxon>
        <taxon>Fabales</taxon>
        <taxon>Fabaceae</taxon>
        <taxon>Papilionoideae</taxon>
        <taxon>50 kb inversion clade</taxon>
        <taxon>NPAAA clade</taxon>
        <taxon>indigoferoid/millettioid clade</taxon>
        <taxon>Phaseoleae</taxon>
        <taxon>Sphenostylis</taxon>
    </lineage>
</organism>
<sequence>MDERSHFINRNCIDDFDECEFVIKSYRMSTSGAEREIESSFNKVQSDDTPLQRQQLNMPKRDCGKYLKASSKIMYRSKGGQAVLRCRKSVDLINGEGKKRRRAPVAFSQSNKSVIKFDAPKYESNLQIKKWVQSLQDQGQKESSDIEEGQIVTEKWESSTEEASVSGRDASKVQRVGDSVKKRMSQNE</sequence>
<name>A0AA86VT97_9FABA</name>
<protein>
    <submittedName>
        <fullName evidence="2">Uncharacterized protein</fullName>
    </submittedName>
</protein>
<evidence type="ECO:0000313" key="2">
    <source>
        <dbReference type="EMBL" id="CAJ1965544.1"/>
    </source>
</evidence>
<feature type="region of interest" description="Disordered" evidence="1">
    <location>
        <begin position="137"/>
        <end position="188"/>
    </location>
</feature>
<dbReference type="EMBL" id="OY731403">
    <property type="protein sequence ID" value="CAJ1965544.1"/>
    <property type="molecule type" value="Genomic_DNA"/>
</dbReference>
<dbReference type="AlphaFoldDB" id="A0AA86VT97"/>
<reference evidence="2" key="1">
    <citation type="submission" date="2023-10" db="EMBL/GenBank/DDBJ databases">
        <authorList>
            <person name="Domelevo Entfellner J.-B."/>
        </authorList>
    </citation>
    <scope>NUCLEOTIDE SEQUENCE</scope>
</reference>
<keyword evidence="3" id="KW-1185">Reference proteome</keyword>
<accession>A0AA86VT97</accession>
<gene>
    <name evidence="2" type="ORF">AYBTSS11_LOCUS20896</name>
</gene>